<dbReference type="AlphaFoldDB" id="A0A021VSY7"/>
<evidence type="ECO:0000259" key="2">
    <source>
        <dbReference type="PROSITE" id="PS50887"/>
    </source>
</evidence>
<dbReference type="NCBIfam" id="TIGR00254">
    <property type="entry name" value="GGDEF"/>
    <property type="match status" value="1"/>
</dbReference>
<feature type="domain" description="GGDEF" evidence="2">
    <location>
        <begin position="230"/>
        <end position="359"/>
    </location>
</feature>
<feature type="transmembrane region" description="Helical" evidence="1">
    <location>
        <begin position="70"/>
        <end position="88"/>
    </location>
</feature>
<dbReference type="InterPro" id="IPR029787">
    <property type="entry name" value="Nucleotide_cyclase"/>
</dbReference>
<dbReference type="Proteomes" id="UP000019753">
    <property type="component" value="Unassembled WGS sequence"/>
</dbReference>
<accession>A0A021VSY7</accession>
<dbReference type="EMBL" id="AXCW01000038">
    <property type="protein sequence ID" value="EYR64299.1"/>
    <property type="molecule type" value="Genomic_DNA"/>
</dbReference>
<dbReference type="PANTHER" id="PTHR45138">
    <property type="entry name" value="REGULATORY COMPONENTS OF SENSORY TRANSDUCTION SYSTEM"/>
    <property type="match status" value="1"/>
</dbReference>
<dbReference type="InterPro" id="IPR050469">
    <property type="entry name" value="Diguanylate_Cyclase"/>
</dbReference>
<evidence type="ECO:0000313" key="3">
    <source>
        <dbReference type="EMBL" id="EYR64299.1"/>
    </source>
</evidence>
<dbReference type="SMART" id="SM00267">
    <property type="entry name" value="GGDEF"/>
    <property type="match status" value="1"/>
</dbReference>
<sequence>MALDAVDGHGRRHLIVGVLAGVPVMGALLVARGAEDPHVLYGYPPIMVGLLLFAWVLARRPHLATTATRITVLALDGAWLVGIATRLGSADDAATAWASLFPLSFMGIVVFLVLGFLDRSSRAAVVHGAGLITATLVVTAAGLSGLPGGSAYVVDLLRYGAYLTVVLVLLHLYSRWKDRLVDATAAAERAHATAAHLRDLAYVDELTGLANRRRVLEELTFQATRVAEGQAVSVVYFDLDRFKAVNDARGHATGDAVLRAVAAAATTVVRQGDVLGRLGGEEFVVVAPGTDRDQAVQLAERLREALPQAVLRSVGLRVTASFGVSVLRPRESPESVLGRVDELMYQAKDDGRDRVSSAH</sequence>
<dbReference type="SUPFAM" id="SSF55073">
    <property type="entry name" value="Nucleotide cyclase"/>
    <property type="match status" value="1"/>
</dbReference>
<proteinExistence type="predicted"/>
<dbReference type="InterPro" id="IPR000160">
    <property type="entry name" value="GGDEF_dom"/>
</dbReference>
<feature type="transmembrane region" description="Helical" evidence="1">
    <location>
        <begin position="94"/>
        <end position="117"/>
    </location>
</feature>
<dbReference type="Pfam" id="PF00990">
    <property type="entry name" value="GGDEF"/>
    <property type="match status" value="1"/>
</dbReference>
<dbReference type="PANTHER" id="PTHR45138:SF9">
    <property type="entry name" value="DIGUANYLATE CYCLASE DGCM-RELATED"/>
    <property type="match status" value="1"/>
</dbReference>
<feature type="transmembrane region" description="Helical" evidence="1">
    <location>
        <begin position="40"/>
        <end position="58"/>
    </location>
</feature>
<name>A0A021VSY7_9CELL</name>
<reference evidence="3 4" key="1">
    <citation type="submission" date="2014-01" db="EMBL/GenBank/DDBJ databases">
        <title>Actinotalea ferrariae CF5-4.</title>
        <authorList>
            <person name="Chen F."/>
            <person name="Li Y."/>
            <person name="Wang G."/>
        </authorList>
    </citation>
    <scope>NUCLEOTIDE SEQUENCE [LARGE SCALE GENOMIC DNA]</scope>
    <source>
        <strain evidence="3 4">CF5-4</strain>
    </source>
</reference>
<feature type="transmembrane region" description="Helical" evidence="1">
    <location>
        <begin position="12"/>
        <end position="34"/>
    </location>
</feature>
<evidence type="ECO:0000256" key="1">
    <source>
        <dbReference type="SAM" id="Phobius"/>
    </source>
</evidence>
<dbReference type="FunFam" id="3.30.70.270:FF:000001">
    <property type="entry name" value="Diguanylate cyclase domain protein"/>
    <property type="match status" value="1"/>
</dbReference>
<dbReference type="Gene3D" id="3.30.70.270">
    <property type="match status" value="1"/>
</dbReference>
<dbReference type="CDD" id="cd01949">
    <property type="entry name" value="GGDEF"/>
    <property type="match status" value="1"/>
</dbReference>
<comment type="caution">
    <text evidence="3">The sequence shown here is derived from an EMBL/GenBank/DDBJ whole genome shotgun (WGS) entry which is preliminary data.</text>
</comment>
<protein>
    <submittedName>
        <fullName evidence="3">Diguanylate cyclase</fullName>
    </submittedName>
</protein>
<dbReference type="PROSITE" id="PS50887">
    <property type="entry name" value="GGDEF"/>
    <property type="match status" value="1"/>
</dbReference>
<keyword evidence="1" id="KW-0472">Membrane</keyword>
<keyword evidence="4" id="KW-1185">Reference proteome</keyword>
<dbReference type="GO" id="GO:0052621">
    <property type="term" value="F:diguanylate cyclase activity"/>
    <property type="evidence" value="ECO:0007669"/>
    <property type="project" value="TreeGrafter"/>
</dbReference>
<dbReference type="InterPro" id="IPR043128">
    <property type="entry name" value="Rev_trsase/Diguanyl_cyclase"/>
</dbReference>
<evidence type="ECO:0000313" key="4">
    <source>
        <dbReference type="Proteomes" id="UP000019753"/>
    </source>
</evidence>
<organism evidence="3 4">
    <name type="scientific">Actinotalea ferrariae CF5-4</name>
    <dbReference type="NCBI Taxonomy" id="948458"/>
    <lineage>
        <taxon>Bacteria</taxon>
        <taxon>Bacillati</taxon>
        <taxon>Actinomycetota</taxon>
        <taxon>Actinomycetes</taxon>
        <taxon>Micrococcales</taxon>
        <taxon>Cellulomonadaceae</taxon>
        <taxon>Actinotalea</taxon>
    </lineage>
</organism>
<keyword evidence="1" id="KW-1133">Transmembrane helix</keyword>
<gene>
    <name evidence="3" type="ORF">N866_13360</name>
</gene>
<feature type="transmembrane region" description="Helical" evidence="1">
    <location>
        <begin position="124"/>
        <end position="144"/>
    </location>
</feature>
<feature type="transmembrane region" description="Helical" evidence="1">
    <location>
        <begin position="156"/>
        <end position="173"/>
    </location>
</feature>
<keyword evidence="1" id="KW-0812">Transmembrane</keyword>